<organism evidence="3 4">
    <name type="scientific">Albimonas pacifica</name>
    <dbReference type="NCBI Taxonomy" id="1114924"/>
    <lineage>
        <taxon>Bacteria</taxon>
        <taxon>Pseudomonadati</taxon>
        <taxon>Pseudomonadota</taxon>
        <taxon>Alphaproteobacteria</taxon>
        <taxon>Rhodobacterales</taxon>
        <taxon>Paracoccaceae</taxon>
        <taxon>Albimonas</taxon>
    </lineage>
</organism>
<evidence type="ECO:0000313" key="4">
    <source>
        <dbReference type="Proteomes" id="UP000199377"/>
    </source>
</evidence>
<dbReference type="Gene3D" id="3.30.565.10">
    <property type="entry name" value="Histidine kinase-like ATPase, C-terminal domain"/>
    <property type="match status" value="1"/>
</dbReference>
<dbReference type="AlphaFoldDB" id="A0A1I3HYQ5"/>
<dbReference type="InterPro" id="IPR018762">
    <property type="entry name" value="ChpT_C"/>
</dbReference>
<keyword evidence="3" id="KW-0808">Transferase</keyword>
<dbReference type="EMBL" id="FOQH01000006">
    <property type="protein sequence ID" value="SFI40707.1"/>
    <property type="molecule type" value="Genomic_DNA"/>
</dbReference>
<gene>
    <name evidence="3" type="ORF">SAMN05216258_106239</name>
</gene>
<keyword evidence="4" id="KW-1185">Reference proteome</keyword>
<reference evidence="3 4" key="1">
    <citation type="submission" date="2016-10" db="EMBL/GenBank/DDBJ databases">
        <authorList>
            <person name="de Groot N.N."/>
        </authorList>
    </citation>
    <scope>NUCLEOTIDE SEQUENCE [LARGE SCALE GENOMIC DNA]</scope>
    <source>
        <strain evidence="3 4">CGMCC 1.11030</strain>
    </source>
</reference>
<dbReference type="STRING" id="1114924.SAMN05216258_106239"/>
<evidence type="ECO:0000256" key="1">
    <source>
        <dbReference type="SAM" id="MobiDB-lite"/>
    </source>
</evidence>
<name>A0A1I3HYQ5_9RHOB</name>
<proteinExistence type="predicted"/>
<dbReference type="Pfam" id="PF10090">
    <property type="entry name" value="HPTransfase"/>
    <property type="match status" value="1"/>
</dbReference>
<dbReference type="InterPro" id="IPR036890">
    <property type="entry name" value="HATPase_C_sf"/>
</dbReference>
<dbReference type="Proteomes" id="UP000199377">
    <property type="component" value="Unassembled WGS sequence"/>
</dbReference>
<evidence type="ECO:0000259" key="2">
    <source>
        <dbReference type="Pfam" id="PF10090"/>
    </source>
</evidence>
<dbReference type="RefSeq" id="WP_092860632.1">
    <property type="nucleotide sequence ID" value="NZ_FOQH01000006.1"/>
</dbReference>
<feature type="domain" description="Histidine phosphotransferase ChpT C-terminal" evidence="2">
    <location>
        <begin position="120"/>
        <end position="238"/>
    </location>
</feature>
<dbReference type="Gene3D" id="1.10.287.130">
    <property type="match status" value="1"/>
</dbReference>
<sequence length="251" mass="25573">MTDPWSTDPFAQPAASPGGAGAPRAAPAAASPAPGSEALGGLGAEDFAALLCSRICHDLISPVGAIGNGVELLREIDRGAEGTELQLISRSADMASAYLQFLRIAFGAAPPGDLMGLPAAQRTARAWFEFQRPDLDWAVQGTEITRAGVRLMFNFMQIAVSSLPRGGLVRVETAPAEARGLTIALAAEGPTAAPAPGAADWLAGRASETAPAPREVHYIAAAAHARACGAQVAFASQDGGLTLRATLPAGI</sequence>
<feature type="compositionally biased region" description="Low complexity" evidence="1">
    <location>
        <begin position="11"/>
        <end position="35"/>
    </location>
</feature>
<dbReference type="GO" id="GO:0016740">
    <property type="term" value="F:transferase activity"/>
    <property type="evidence" value="ECO:0007669"/>
    <property type="project" value="UniProtKB-KW"/>
</dbReference>
<accession>A0A1I3HYQ5</accession>
<feature type="region of interest" description="Disordered" evidence="1">
    <location>
        <begin position="1"/>
        <end position="35"/>
    </location>
</feature>
<evidence type="ECO:0000313" key="3">
    <source>
        <dbReference type="EMBL" id="SFI40707.1"/>
    </source>
</evidence>
<protein>
    <submittedName>
        <fullName evidence="3">Histidine phosphotransferase ChpT</fullName>
    </submittedName>
</protein>